<evidence type="ECO:0000313" key="1">
    <source>
        <dbReference type="EMBL" id="EXA30719.1"/>
    </source>
</evidence>
<gene>
    <name evidence="1" type="ORF">FOVG_17935</name>
</gene>
<dbReference type="HOGENOM" id="CLU_218491_0_0_1"/>
<reference evidence="1" key="2">
    <citation type="submission" date="2012-05" db="EMBL/GenBank/DDBJ databases">
        <title>Annotation of the Genome Sequence of Fusarium oxysporum HDV247.</title>
        <authorList>
            <consortium name="The Broad Institute Genomics Platform"/>
            <person name="Ma L.-J."/>
            <person name="Corby-Kistler H."/>
            <person name="Broz K."/>
            <person name="Gale L.R."/>
            <person name="Jonkers W."/>
            <person name="O'Donnell K."/>
            <person name="Ploetz R."/>
            <person name="Steinberg C."/>
            <person name="Schwartz D.C."/>
            <person name="VanEtten H."/>
            <person name="Zhou S."/>
            <person name="Young S.K."/>
            <person name="Zeng Q."/>
            <person name="Gargeya S."/>
            <person name="Fitzgerald M."/>
            <person name="Abouelleil A."/>
            <person name="Alvarado L."/>
            <person name="Chapman S.B."/>
            <person name="Gainer-Dewar J."/>
            <person name="Goldberg J."/>
            <person name="Griggs A."/>
            <person name="Gujja S."/>
            <person name="Hansen M."/>
            <person name="Howarth C."/>
            <person name="Imamovic A."/>
            <person name="Ireland A."/>
            <person name="Larimer J."/>
            <person name="McCowan C."/>
            <person name="Murphy C."/>
            <person name="Pearson M."/>
            <person name="Poon T.W."/>
            <person name="Priest M."/>
            <person name="Roberts A."/>
            <person name="Saif S."/>
            <person name="Shea T."/>
            <person name="Sykes S."/>
            <person name="Wortman J."/>
            <person name="Nusbaum C."/>
            <person name="Birren B."/>
        </authorList>
    </citation>
    <scope>NUCLEOTIDE SEQUENCE</scope>
    <source>
        <strain evidence="1">HDV247</strain>
    </source>
</reference>
<reference evidence="1" key="1">
    <citation type="submission" date="2011-10" db="EMBL/GenBank/DDBJ databases">
        <title>The Genome Sequence of Fusarium oxysporum HDV247.</title>
        <authorList>
            <consortium name="The Broad Institute Genome Sequencing Platform"/>
            <person name="Ma L.-J."/>
            <person name="Gale L.R."/>
            <person name="Schwartz D.C."/>
            <person name="Zhou S."/>
            <person name="Corby-Kistler H."/>
            <person name="Young S.K."/>
            <person name="Zeng Q."/>
            <person name="Gargeya S."/>
            <person name="Fitzgerald M."/>
            <person name="Haas B."/>
            <person name="Abouelleil A."/>
            <person name="Alvarado L."/>
            <person name="Arachchi H.M."/>
            <person name="Berlin A."/>
            <person name="Brown A."/>
            <person name="Chapman S.B."/>
            <person name="Chen Z."/>
            <person name="Dunbar C."/>
            <person name="Freedman E."/>
            <person name="Gearin G."/>
            <person name="Goldberg J."/>
            <person name="Griggs A."/>
            <person name="Gujja S."/>
            <person name="Heiman D."/>
            <person name="Howarth C."/>
            <person name="Larson L."/>
            <person name="Lui A."/>
            <person name="MacDonald P.J.P."/>
            <person name="Montmayeur A."/>
            <person name="Murphy C."/>
            <person name="Neiman D."/>
            <person name="Pearson M."/>
            <person name="Priest M."/>
            <person name="Roberts A."/>
            <person name="Saif S."/>
            <person name="Shea T."/>
            <person name="Shenoy N."/>
            <person name="Sisk P."/>
            <person name="Stolte C."/>
            <person name="Sykes S."/>
            <person name="Wortman J."/>
            <person name="Nusbaum C."/>
            <person name="Birren B."/>
        </authorList>
    </citation>
    <scope>NUCLEOTIDE SEQUENCE [LARGE SCALE GENOMIC DNA]</scope>
    <source>
        <strain evidence="1">HDV247</strain>
    </source>
</reference>
<dbReference type="EMBL" id="JH651037">
    <property type="protein sequence ID" value="EXA30719.1"/>
    <property type="molecule type" value="Genomic_DNA"/>
</dbReference>
<sequence>MQSRVASNIEDVVTALHQVSCYARGRGAAPTE</sequence>
<proteinExistence type="predicted"/>
<organism evidence="1">
    <name type="scientific">Fusarium oxysporum f. sp. pisi HDV247</name>
    <dbReference type="NCBI Taxonomy" id="1080344"/>
    <lineage>
        <taxon>Eukaryota</taxon>
        <taxon>Fungi</taxon>
        <taxon>Dikarya</taxon>
        <taxon>Ascomycota</taxon>
        <taxon>Pezizomycotina</taxon>
        <taxon>Sordariomycetes</taxon>
        <taxon>Hypocreomycetidae</taxon>
        <taxon>Hypocreales</taxon>
        <taxon>Nectriaceae</taxon>
        <taxon>Fusarium</taxon>
        <taxon>Fusarium oxysporum species complex</taxon>
    </lineage>
</organism>
<dbReference type="Proteomes" id="UP000030751">
    <property type="component" value="Unassembled WGS sequence"/>
</dbReference>
<name>W9NDF2_FUSOX</name>
<protein>
    <submittedName>
        <fullName evidence="1">Uncharacterized protein</fullName>
    </submittedName>
</protein>
<accession>W9NDF2</accession>
<dbReference type="AlphaFoldDB" id="W9NDF2"/>